<sequence length="427" mass="49511">MALTRDLISLFRINKQRNEWGNWLDDEATWRFINAVGSDSAFIDTMDLELAADFLPILFQDFEFSSKESIGESEANNFLQLLNKNMLINMSDYWIVIPLLNAEATESIEISDNISIVVGEREEKMRALSQIMGLELREVISRFVHTEKSRSTDFFKDPLLVIKINHQRRIVHENAVEIAYYTINFINVLYWGYIAPTHKAGNSKYFLRGERKQVNQHVVIQCVNDSNWGHRPLNFEYNCQFNLDWLNGNAYGSKLASLMNLISFSYEQNGLTNRFLRGIRFFVRGINVRSGHRFFDAESDAILLLNIASECVLIKSQKERNKSRKIKGRLSKLGNIEEVSIESRKLIIEHMINLRGSYVHEGHSNNVDPYMDGKEKLTELEAYKKIVGRFLSDAFELTEKCRSQAVLDGKDIEEIWFQSFQDEENSS</sequence>
<gene>
    <name evidence="1" type="ORF">HP548_12595</name>
</gene>
<evidence type="ECO:0000313" key="1">
    <source>
        <dbReference type="EMBL" id="NUU54915.1"/>
    </source>
</evidence>
<name>A0ABX2MLL1_9BACL</name>
<proteinExistence type="predicted"/>
<accession>A0ABX2MLL1</accession>
<comment type="caution">
    <text evidence="1">The sequence shown here is derived from an EMBL/GenBank/DDBJ whole genome shotgun (WGS) entry which is preliminary data.</text>
</comment>
<keyword evidence="2" id="KW-1185">Reference proteome</keyword>
<dbReference type="EMBL" id="JABMCC010000107">
    <property type="protein sequence ID" value="NUU54915.1"/>
    <property type="molecule type" value="Genomic_DNA"/>
</dbReference>
<evidence type="ECO:0000313" key="2">
    <source>
        <dbReference type="Proteomes" id="UP000577724"/>
    </source>
</evidence>
<dbReference type="Proteomes" id="UP000577724">
    <property type="component" value="Unassembled WGS sequence"/>
</dbReference>
<dbReference type="RefSeq" id="WP_175381850.1">
    <property type="nucleotide sequence ID" value="NZ_CBCRYD010000030.1"/>
</dbReference>
<organism evidence="1 2">
    <name type="scientific">Paenibacillus taichungensis</name>
    <dbReference type="NCBI Taxonomy" id="484184"/>
    <lineage>
        <taxon>Bacteria</taxon>
        <taxon>Bacillati</taxon>
        <taxon>Bacillota</taxon>
        <taxon>Bacilli</taxon>
        <taxon>Bacillales</taxon>
        <taxon>Paenibacillaceae</taxon>
        <taxon>Paenibacillus</taxon>
    </lineage>
</organism>
<reference evidence="1 2" key="1">
    <citation type="submission" date="2020-05" db="EMBL/GenBank/DDBJ databases">
        <title>Genome Sequencing of Type Strains.</title>
        <authorList>
            <person name="Lemaire J.F."/>
            <person name="Inderbitzin P."/>
            <person name="Gregorio O.A."/>
            <person name="Collins S.B."/>
            <person name="Wespe N."/>
            <person name="Knight-Connoni V."/>
        </authorList>
    </citation>
    <scope>NUCLEOTIDE SEQUENCE [LARGE SCALE GENOMIC DNA]</scope>
    <source>
        <strain evidence="1 2">DSM 19942</strain>
    </source>
</reference>
<evidence type="ECO:0008006" key="3">
    <source>
        <dbReference type="Google" id="ProtNLM"/>
    </source>
</evidence>
<protein>
    <recommendedName>
        <fullName evidence="3">Apea-like HEPN domain-containing protein</fullName>
    </recommendedName>
</protein>
<dbReference type="GeneID" id="97131555"/>